<dbReference type="AlphaFoldDB" id="A0A849SLG2"/>
<comment type="caution">
    <text evidence="2">The sequence shown here is derived from an EMBL/GenBank/DDBJ whole genome shotgun (WGS) entry which is preliminary data.</text>
</comment>
<evidence type="ECO:0000313" key="3">
    <source>
        <dbReference type="Proteomes" id="UP000580839"/>
    </source>
</evidence>
<keyword evidence="1" id="KW-0732">Signal</keyword>
<evidence type="ECO:0008006" key="4">
    <source>
        <dbReference type="Google" id="ProtNLM"/>
    </source>
</evidence>
<accession>A0A849SLG2</accession>
<protein>
    <recommendedName>
        <fullName evidence="4">T9SS type A sorting domain-containing protein</fullName>
    </recommendedName>
</protein>
<feature type="signal peptide" evidence="1">
    <location>
        <begin position="1"/>
        <end position="27"/>
    </location>
</feature>
<sequence>MHRKVLLLPSAFLFLAASVLSSRLAAAAWPTDPTVNVALCTAGGNQLNSRMTTDGAGGAIVTWVDNRVAGNSNIYAHHVRSDGTLDPAWPAKGLTVCLASGAQTFPAIASDGAGGAIAVWRDARGVSGDVYAQRVHGDGQIGDAVAVAPRGASQLALLPVRPNPVRGSSFGVDLTLDGTGIATLDLIDAAGRRVASRELGSLAAGSHHVTLGQGLRLRPGIYCVQLRQGGQVRVASVSVLR</sequence>
<gene>
    <name evidence="2" type="ORF">HOP12_01105</name>
</gene>
<name>A0A849SLG2_UNCEI</name>
<reference evidence="2 3" key="1">
    <citation type="submission" date="2020-04" db="EMBL/GenBank/DDBJ databases">
        <title>Metagenomic profiling of ammonia- and methane-oxidizing microorganisms in a Dutch drinking water treatment plant.</title>
        <authorList>
            <person name="Poghosyan L."/>
            <person name="Leucker S."/>
        </authorList>
    </citation>
    <scope>NUCLEOTIDE SEQUENCE [LARGE SCALE GENOMIC DNA]</scope>
    <source>
        <strain evidence="2">S-RSF-IL-03</strain>
    </source>
</reference>
<evidence type="ECO:0000313" key="2">
    <source>
        <dbReference type="EMBL" id="NOT32745.1"/>
    </source>
</evidence>
<dbReference type="Proteomes" id="UP000580839">
    <property type="component" value="Unassembled WGS sequence"/>
</dbReference>
<proteinExistence type="predicted"/>
<dbReference type="EMBL" id="JABFRW010000010">
    <property type="protein sequence ID" value="NOT32745.1"/>
    <property type="molecule type" value="Genomic_DNA"/>
</dbReference>
<feature type="chain" id="PRO_5032734505" description="T9SS type A sorting domain-containing protein" evidence="1">
    <location>
        <begin position="28"/>
        <end position="241"/>
    </location>
</feature>
<evidence type="ECO:0000256" key="1">
    <source>
        <dbReference type="SAM" id="SignalP"/>
    </source>
</evidence>
<organism evidence="2 3">
    <name type="scientific">Eiseniibacteriota bacterium</name>
    <dbReference type="NCBI Taxonomy" id="2212470"/>
    <lineage>
        <taxon>Bacteria</taxon>
        <taxon>Candidatus Eiseniibacteriota</taxon>
    </lineage>
</organism>